<proteinExistence type="predicted"/>
<gene>
    <name evidence="2" type="ORF">SAMN04488040_0487</name>
</gene>
<protein>
    <submittedName>
        <fullName evidence="2">Uncharacterized protein</fullName>
    </submittedName>
</protein>
<dbReference type="STRING" id="394264.SAMN04488040_0487"/>
<organism evidence="2 3">
    <name type="scientific">Sulfitobacter marinus</name>
    <dbReference type="NCBI Taxonomy" id="394264"/>
    <lineage>
        <taxon>Bacteria</taxon>
        <taxon>Pseudomonadati</taxon>
        <taxon>Pseudomonadota</taxon>
        <taxon>Alphaproteobacteria</taxon>
        <taxon>Rhodobacterales</taxon>
        <taxon>Roseobacteraceae</taxon>
        <taxon>Sulfitobacter</taxon>
    </lineage>
</organism>
<keyword evidence="3" id="KW-1185">Reference proteome</keyword>
<dbReference type="OrthoDB" id="7871801at2"/>
<reference evidence="3" key="1">
    <citation type="submission" date="2016-10" db="EMBL/GenBank/DDBJ databases">
        <authorList>
            <person name="Varghese N."/>
            <person name="Submissions S."/>
        </authorList>
    </citation>
    <scope>NUCLEOTIDE SEQUENCE [LARGE SCALE GENOMIC DNA]</scope>
    <source>
        <strain evidence="3">DSM 23422</strain>
    </source>
</reference>
<evidence type="ECO:0000313" key="2">
    <source>
        <dbReference type="EMBL" id="SFS47217.1"/>
    </source>
</evidence>
<dbReference type="AlphaFoldDB" id="A0A1I6Q441"/>
<dbReference type="RefSeq" id="WP_093914741.1">
    <property type="nucleotide sequence ID" value="NZ_FPAJ01000001.1"/>
</dbReference>
<keyword evidence="1" id="KW-0812">Transmembrane</keyword>
<accession>A0A1I6Q441</accession>
<sequence length="90" mass="10450">MSNRPGSPLFLARRSYRFRRLMDAVRLLPVLALALWMVPLLWPVPDTGADPEITTSHTLRYIFGVWLGMILLALFLWRRTARKIAQENQS</sequence>
<name>A0A1I6Q441_9RHOB</name>
<dbReference type="Proteomes" id="UP000199239">
    <property type="component" value="Unassembled WGS sequence"/>
</dbReference>
<dbReference type="EMBL" id="FPAJ01000001">
    <property type="protein sequence ID" value="SFS47217.1"/>
    <property type="molecule type" value="Genomic_DNA"/>
</dbReference>
<evidence type="ECO:0000313" key="3">
    <source>
        <dbReference type="Proteomes" id="UP000199239"/>
    </source>
</evidence>
<feature type="transmembrane region" description="Helical" evidence="1">
    <location>
        <begin position="59"/>
        <end position="77"/>
    </location>
</feature>
<keyword evidence="1" id="KW-0472">Membrane</keyword>
<evidence type="ECO:0000256" key="1">
    <source>
        <dbReference type="SAM" id="Phobius"/>
    </source>
</evidence>
<keyword evidence="1" id="KW-1133">Transmembrane helix</keyword>